<name>A0A6G1JHW7_9PLEO</name>
<dbReference type="SUPFAM" id="SSF54637">
    <property type="entry name" value="Thioesterase/thiol ester dehydrase-isomerase"/>
    <property type="match status" value="1"/>
</dbReference>
<evidence type="ECO:0000313" key="3">
    <source>
        <dbReference type="Proteomes" id="UP000799291"/>
    </source>
</evidence>
<organism evidence="2 3">
    <name type="scientific">Lentithecium fluviatile CBS 122367</name>
    <dbReference type="NCBI Taxonomy" id="1168545"/>
    <lineage>
        <taxon>Eukaryota</taxon>
        <taxon>Fungi</taxon>
        <taxon>Dikarya</taxon>
        <taxon>Ascomycota</taxon>
        <taxon>Pezizomycotina</taxon>
        <taxon>Dothideomycetes</taxon>
        <taxon>Pleosporomycetidae</taxon>
        <taxon>Pleosporales</taxon>
        <taxon>Massarineae</taxon>
        <taxon>Lentitheciaceae</taxon>
        <taxon>Lentithecium</taxon>
    </lineage>
</organism>
<dbReference type="OrthoDB" id="5538558at2759"/>
<dbReference type="InterPro" id="IPR029069">
    <property type="entry name" value="HotDog_dom_sf"/>
</dbReference>
<evidence type="ECO:0000256" key="1">
    <source>
        <dbReference type="SAM" id="MobiDB-lite"/>
    </source>
</evidence>
<feature type="region of interest" description="Disordered" evidence="1">
    <location>
        <begin position="1"/>
        <end position="34"/>
    </location>
</feature>
<dbReference type="AlphaFoldDB" id="A0A6G1JHW7"/>
<accession>A0A6G1JHW7</accession>
<reference evidence="2" key="1">
    <citation type="journal article" date="2020" name="Stud. Mycol.">
        <title>101 Dothideomycetes genomes: a test case for predicting lifestyles and emergence of pathogens.</title>
        <authorList>
            <person name="Haridas S."/>
            <person name="Albert R."/>
            <person name="Binder M."/>
            <person name="Bloem J."/>
            <person name="Labutti K."/>
            <person name="Salamov A."/>
            <person name="Andreopoulos B."/>
            <person name="Baker S."/>
            <person name="Barry K."/>
            <person name="Bills G."/>
            <person name="Bluhm B."/>
            <person name="Cannon C."/>
            <person name="Castanera R."/>
            <person name="Culley D."/>
            <person name="Daum C."/>
            <person name="Ezra D."/>
            <person name="Gonzalez J."/>
            <person name="Henrissat B."/>
            <person name="Kuo A."/>
            <person name="Liang C."/>
            <person name="Lipzen A."/>
            <person name="Lutzoni F."/>
            <person name="Magnuson J."/>
            <person name="Mondo S."/>
            <person name="Nolan M."/>
            <person name="Ohm R."/>
            <person name="Pangilinan J."/>
            <person name="Park H.-J."/>
            <person name="Ramirez L."/>
            <person name="Alfaro M."/>
            <person name="Sun H."/>
            <person name="Tritt A."/>
            <person name="Yoshinaga Y."/>
            <person name="Zwiers L.-H."/>
            <person name="Turgeon B."/>
            <person name="Goodwin S."/>
            <person name="Spatafora J."/>
            <person name="Crous P."/>
            <person name="Grigoriev I."/>
        </authorList>
    </citation>
    <scope>NUCLEOTIDE SEQUENCE</scope>
    <source>
        <strain evidence="2">CBS 122367</strain>
    </source>
</reference>
<keyword evidence="3" id="KW-1185">Reference proteome</keyword>
<dbReference type="Gene3D" id="3.10.129.10">
    <property type="entry name" value="Hotdog Thioesterase"/>
    <property type="match status" value="1"/>
</dbReference>
<proteinExistence type="predicted"/>
<evidence type="ECO:0000313" key="2">
    <source>
        <dbReference type="EMBL" id="KAF2690157.1"/>
    </source>
</evidence>
<gene>
    <name evidence="2" type="ORF">K458DRAFT_328367</name>
</gene>
<dbReference type="EMBL" id="MU005571">
    <property type="protein sequence ID" value="KAF2690157.1"/>
    <property type="molecule type" value="Genomic_DNA"/>
</dbReference>
<protein>
    <submittedName>
        <fullName evidence="2">Uncharacterized protein</fullName>
    </submittedName>
</protein>
<dbReference type="Proteomes" id="UP000799291">
    <property type="component" value="Unassembled WGS sequence"/>
</dbReference>
<sequence length="227" mass="25751">MVNSDSTPRRSRLAESAYNSPYSRAGAPTPHPNFDPYMPLRAESLATFESMGYDPQTMVEHGIVWADQDPYAHGHHTQYMHFMRSCFYRGMESYEEFLSEEEYDGMALGKTVAPLIRRYQLDIRRQVRYPDTVSEIRTKGPCSTALILDKLIADYREGSIEPTRNSGTTPLFSLKQQAVAAEIQGSTTFTDVKNGRPIDIRTLGGGWPKVFEAFTKKAEHARTLKEK</sequence>